<dbReference type="SUPFAM" id="SSF47413">
    <property type="entry name" value="lambda repressor-like DNA-binding domains"/>
    <property type="match status" value="1"/>
</dbReference>
<accession>A0ABD6NB97</accession>
<evidence type="ECO:0000313" key="1">
    <source>
        <dbReference type="EMBL" id="NWL45450.1"/>
    </source>
</evidence>
<protein>
    <submittedName>
        <fullName evidence="1">Transcriptional regulator</fullName>
    </submittedName>
</protein>
<comment type="caution">
    <text evidence="1">The sequence shown here is derived from an EMBL/GenBank/DDBJ whole genome shotgun (WGS) entry which is preliminary data.</text>
</comment>
<dbReference type="Proteomes" id="UP000704738">
    <property type="component" value="Unassembled WGS sequence"/>
</dbReference>
<dbReference type="EMBL" id="QJRE01000095">
    <property type="protein sequence ID" value="NWL45450.1"/>
    <property type="molecule type" value="Genomic_DNA"/>
</dbReference>
<reference evidence="1 2" key="1">
    <citation type="submission" date="2018-06" db="EMBL/GenBank/DDBJ databases">
        <title>Bacteria isolated from soil of Wuhan.</title>
        <authorList>
            <person name="Xiang W."/>
            <person name="Huang C."/>
        </authorList>
    </citation>
    <scope>NUCLEOTIDE SEQUENCE [LARGE SCALE GENOMIC DNA]</scope>
    <source>
        <strain evidence="2">xwS4</strain>
    </source>
</reference>
<sequence>MEERAPYRVQRDEAYVRAENLLPYPAWVPPDASQVRGVMAKAGLEPRTLAEFVGVSRKEVNRWTTGQAVITYACWVILCQRAAVGYLDRWD</sequence>
<organism evidence="1 2">
    <name type="scientific">Pseudomonas hunanensis</name>
    <dbReference type="NCBI Taxonomy" id="1247546"/>
    <lineage>
        <taxon>Bacteria</taxon>
        <taxon>Pseudomonadati</taxon>
        <taxon>Pseudomonadota</taxon>
        <taxon>Gammaproteobacteria</taxon>
        <taxon>Pseudomonadales</taxon>
        <taxon>Pseudomonadaceae</taxon>
        <taxon>Pseudomonas</taxon>
    </lineage>
</organism>
<name>A0ABD6NB97_9PSED</name>
<gene>
    <name evidence="1" type="ORF">DM819_06075</name>
</gene>
<dbReference type="InterPro" id="IPR010982">
    <property type="entry name" value="Lambda_DNA-bd_dom_sf"/>
</dbReference>
<proteinExistence type="predicted"/>
<dbReference type="AlphaFoldDB" id="A0ABD6NB97"/>
<evidence type="ECO:0000313" key="2">
    <source>
        <dbReference type="Proteomes" id="UP000704738"/>
    </source>
</evidence>